<feature type="domain" description="4Fe-4S ferredoxin-type" evidence="4">
    <location>
        <begin position="172"/>
        <end position="203"/>
    </location>
</feature>
<evidence type="ECO:0000259" key="4">
    <source>
        <dbReference type="PROSITE" id="PS51379"/>
    </source>
</evidence>
<keyword evidence="3" id="KW-0411">Iron-sulfur</keyword>
<dbReference type="Proteomes" id="UP000824140">
    <property type="component" value="Unassembled WGS sequence"/>
</dbReference>
<evidence type="ECO:0000256" key="1">
    <source>
        <dbReference type="ARBA" id="ARBA00022723"/>
    </source>
</evidence>
<sequence length="362" mass="40744">MKLTSAMIKQRGKELGLDAVGIASIDRFEKAPPLMNPKTYFPDAKSVIVTMMRIPRGSYRGIEEGTHWNNYTFYSYSRLNQYIRPRLTYALSQFIEDHGWEATPCYPAVPERNPVRESVEPGRVPSDVVASVRFLAVGAGLGELGWSKVFLTKQFGPRVRLGSIITDAELEPDEMIEPGTICTRCGACIRECPGNAVPGFKDGKTITIEIGGKKITYADVDMGRCTFTHHGFNNRISPFMKKDFPNLEYDVCTSNATEEEAYKICYALMGANWSKTPFNPDGKVINQYPFHSRVSGGYFAVCGARGCIRACMNTLEKSGRIENTFEEPFYKKPSWLLNCERDEPVGKVNPWWEAYLKEKGLE</sequence>
<keyword evidence="1" id="KW-0479">Metal-binding</keyword>
<gene>
    <name evidence="5" type="ORF">IAA84_03670</name>
</gene>
<keyword evidence="2" id="KW-0408">Iron</keyword>
<evidence type="ECO:0000313" key="6">
    <source>
        <dbReference type="Proteomes" id="UP000824140"/>
    </source>
</evidence>
<dbReference type="GO" id="GO:0051536">
    <property type="term" value="F:iron-sulfur cluster binding"/>
    <property type="evidence" value="ECO:0007669"/>
    <property type="project" value="UniProtKB-KW"/>
</dbReference>
<organism evidence="5 6">
    <name type="scientific">Candidatus Alectryocaccomicrobium excrementavium</name>
    <dbReference type="NCBI Taxonomy" id="2840668"/>
    <lineage>
        <taxon>Bacteria</taxon>
        <taxon>Bacillati</taxon>
        <taxon>Bacillota</taxon>
        <taxon>Clostridia</taxon>
        <taxon>Candidatus Alectryocaccomicrobium</taxon>
    </lineage>
</organism>
<dbReference type="InterPro" id="IPR017896">
    <property type="entry name" value="4Fe4S_Fe-S-bd"/>
</dbReference>
<protein>
    <submittedName>
        <fullName evidence="5">Epoxyqueuosine reductase</fullName>
    </submittedName>
</protein>
<dbReference type="PANTHER" id="PTHR42827">
    <property type="entry name" value="IRON-SULFUR CLUSTER-BINDING PROTEIN-RELATED"/>
    <property type="match status" value="1"/>
</dbReference>
<dbReference type="PROSITE" id="PS51379">
    <property type="entry name" value="4FE4S_FER_2"/>
    <property type="match status" value="1"/>
</dbReference>
<dbReference type="AlphaFoldDB" id="A0A9D1K5J8"/>
<dbReference type="GO" id="GO:0046872">
    <property type="term" value="F:metal ion binding"/>
    <property type="evidence" value="ECO:0007669"/>
    <property type="project" value="UniProtKB-KW"/>
</dbReference>
<dbReference type="PANTHER" id="PTHR42827:SF1">
    <property type="entry name" value="IRON-SULFUR CLUSTER-BINDING PROTEIN"/>
    <property type="match status" value="1"/>
</dbReference>
<dbReference type="SUPFAM" id="SSF54862">
    <property type="entry name" value="4Fe-4S ferredoxins"/>
    <property type="match status" value="1"/>
</dbReference>
<dbReference type="InterPro" id="IPR017900">
    <property type="entry name" value="4Fe4S_Fe_S_CS"/>
</dbReference>
<dbReference type="PROSITE" id="PS00198">
    <property type="entry name" value="4FE4S_FER_1"/>
    <property type="match status" value="1"/>
</dbReference>
<accession>A0A9D1K5J8</accession>
<reference evidence="5" key="2">
    <citation type="journal article" date="2021" name="PeerJ">
        <title>Extensive microbial diversity within the chicken gut microbiome revealed by metagenomics and culture.</title>
        <authorList>
            <person name="Gilroy R."/>
            <person name="Ravi A."/>
            <person name="Getino M."/>
            <person name="Pursley I."/>
            <person name="Horton D.L."/>
            <person name="Alikhan N.F."/>
            <person name="Baker D."/>
            <person name="Gharbi K."/>
            <person name="Hall N."/>
            <person name="Watson M."/>
            <person name="Adriaenssens E.M."/>
            <person name="Foster-Nyarko E."/>
            <person name="Jarju S."/>
            <person name="Secka A."/>
            <person name="Antonio M."/>
            <person name="Oren A."/>
            <person name="Chaudhuri R.R."/>
            <person name="La Ragione R."/>
            <person name="Hildebrand F."/>
            <person name="Pallen M.J."/>
        </authorList>
    </citation>
    <scope>NUCLEOTIDE SEQUENCE</scope>
    <source>
        <strain evidence="5">13766</strain>
    </source>
</reference>
<proteinExistence type="predicted"/>
<name>A0A9D1K5J8_9FIRM</name>
<evidence type="ECO:0000313" key="5">
    <source>
        <dbReference type="EMBL" id="HIS92095.1"/>
    </source>
</evidence>
<comment type="caution">
    <text evidence="5">The sequence shown here is derived from an EMBL/GenBank/DDBJ whole genome shotgun (WGS) entry which is preliminary data.</text>
</comment>
<evidence type="ECO:0000256" key="3">
    <source>
        <dbReference type="ARBA" id="ARBA00023014"/>
    </source>
</evidence>
<evidence type="ECO:0000256" key="2">
    <source>
        <dbReference type="ARBA" id="ARBA00023004"/>
    </source>
</evidence>
<reference evidence="5" key="1">
    <citation type="submission" date="2020-10" db="EMBL/GenBank/DDBJ databases">
        <authorList>
            <person name="Gilroy R."/>
        </authorList>
    </citation>
    <scope>NUCLEOTIDE SEQUENCE</scope>
    <source>
        <strain evidence="5">13766</strain>
    </source>
</reference>
<dbReference type="EMBL" id="DVJN01000073">
    <property type="protein sequence ID" value="HIS92095.1"/>
    <property type="molecule type" value="Genomic_DNA"/>
</dbReference>